<evidence type="ECO:0000256" key="6">
    <source>
        <dbReference type="ARBA" id="ARBA00022642"/>
    </source>
</evidence>
<dbReference type="PIRSF" id="PIRSF000484">
    <property type="entry name" value="NAPRT"/>
    <property type="match status" value="1"/>
</dbReference>
<evidence type="ECO:0000256" key="8">
    <source>
        <dbReference type="ARBA" id="ARBA00048668"/>
    </source>
</evidence>
<evidence type="ECO:0000256" key="5">
    <source>
        <dbReference type="ARBA" id="ARBA00022598"/>
    </source>
</evidence>
<dbReference type="GO" id="GO:0004516">
    <property type="term" value="F:nicotinate phosphoribosyltransferase activity"/>
    <property type="evidence" value="ECO:0007669"/>
    <property type="project" value="UniProtKB-UniRule"/>
</dbReference>
<dbReference type="SUPFAM" id="SSF54675">
    <property type="entry name" value="Nicotinate/Quinolinate PRTase N-terminal domain-like"/>
    <property type="match status" value="1"/>
</dbReference>
<dbReference type="SUPFAM" id="SSF51690">
    <property type="entry name" value="Nicotinate/Quinolinate PRTase C-terminal domain-like"/>
    <property type="match status" value="1"/>
</dbReference>
<keyword evidence="4" id="KW-0597">Phosphoprotein</keyword>
<dbReference type="CDD" id="cd01570">
    <property type="entry name" value="NAPRTase_A"/>
    <property type="match status" value="1"/>
</dbReference>
<dbReference type="InterPro" id="IPR040727">
    <property type="entry name" value="NAPRTase_N"/>
</dbReference>
<accession>A0A3N1Y1B2</accession>
<evidence type="ECO:0000313" key="14">
    <source>
        <dbReference type="Proteomes" id="UP000276634"/>
    </source>
</evidence>
<dbReference type="PANTHER" id="PTHR11098">
    <property type="entry name" value="NICOTINATE PHOSPHORIBOSYLTRANSFERASE"/>
    <property type="match status" value="1"/>
</dbReference>
<dbReference type="InterPro" id="IPR013785">
    <property type="entry name" value="Aldolase_TIM"/>
</dbReference>
<dbReference type="InterPro" id="IPR041525">
    <property type="entry name" value="N/Namide_PRibTrfase"/>
</dbReference>
<dbReference type="RefSeq" id="WP_245995200.1">
    <property type="nucleotide sequence ID" value="NZ_RJVI01000002.1"/>
</dbReference>
<evidence type="ECO:0000256" key="9">
    <source>
        <dbReference type="RuleBase" id="RU365100"/>
    </source>
</evidence>
<keyword evidence="14" id="KW-1185">Reference proteome</keyword>
<organism evidence="13 14">
    <name type="scientific">Inmirania thermothiophila</name>
    <dbReference type="NCBI Taxonomy" id="1750597"/>
    <lineage>
        <taxon>Bacteria</taxon>
        <taxon>Pseudomonadati</taxon>
        <taxon>Pseudomonadota</taxon>
        <taxon>Gammaproteobacteria</taxon>
        <taxon>Chromatiales</taxon>
        <taxon>Ectothiorhodospiraceae</taxon>
        <taxon>Inmirania</taxon>
    </lineage>
</organism>
<dbReference type="Proteomes" id="UP000276634">
    <property type="component" value="Unassembled WGS sequence"/>
</dbReference>
<keyword evidence="7 9" id="KW-0808">Transferase</keyword>
<comment type="function">
    <text evidence="9">Catalyzes the first step in the biosynthesis of NAD from nicotinic acid, the ATP-dependent synthesis of beta-nicotinate D-ribonucleotide from nicotinate and 5-phospho-D-ribose 1-phosphate.</text>
</comment>
<evidence type="ECO:0000259" key="12">
    <source>
        <dbReference type="Pfam" id="PF17956"/>
    </source>
</evidence>
<feature type="domain" description="Nicotinate/nicotinamide phosphoribosyltransferase" evidence="10">
    <location>
        <begin position="150"/>
        <end position="328"/>
    </location>
</feature>
<keyword evidence="6 9" id="KW-0662">Pyridine nucleotide biosynthesis</keyword>
<keyword evidence="5 9" id="KW-0436">Ligase</keyword>
<name>A0A3N1Y1B2_9GAMM</name>
<dbReference type="InterPro" id="IPR006405">
    <property type="entry name" value="Nic_PRibTrfase_pncB"/>
</dbReference>
<evidence type="ECO:0000313" key="13">
    <source>
        <dbReference type="EMBL" id="ROR32590.1"/>
    </source>
</evidence>
<feature type="domain" description="Nicotinate phosphoribosyltransferase N-terminal" evidence="11">
    <location>
        <begin position="6"/>
        <end position="128"/>
    </location>
</feature>
<dbReference type="EMBL" id="RJVI01000002">
    <property type="protein sequence ID" value="ROR32590.1"/>
    <property type="molecule type" value="Genomic_DNA"/>
</dbReference>
<dbReference type="Pfam" id="PF17956">
    <property type="entry name" value="NAPRTase_C"/>
    <property type="match status" value="1"/>
</dbReference>
<evidence type="ECO:0000256" key="4">
    <source>
        <dbReference type="ARBA" id="ARBA00022553"/>
    </source>
</evidence>
<dbReference type="PANTHER" id="PTHR11098:SF1">
    <property type="entry name" value="NICOTINATE PHOSPHORIBOSYLTRANSFERASE"/>
    <property type="match status" value="1"/>
</dbReference>
<feature type="domain" description="Nicotinate phosphoribosyltransferase C-terminal" evidence="12">
    <location>
        <begin position="373"/>
        <end position="431"/>
    </location>
</feature>
<dbReference type="InterPro" id="IPR036068">
    <property type="entry name" value="Nicotinate_pribotase-like_C"/>
</dbReference>
<protein>
    <recommendedName>
        <fullName evidence="3 9">Nicotinate phosphoribosyltransferase</fullName>
        <ecNumber evidence="3 9">6.3.4.21</ecNumber>
    </recommendedName>
</protein>
<comment type="caution">
    <text evidence="13">The sequence shown here is derived from an EMBL/GenBank/DDBJ whole genome shotgun (WGS) entry which is preliminary data.</text>
</comment>
<dbReference type="GO" id="GO:0034355">
    <property type="term" value="P:NAD+ biosynthetic process via the salvage pathway"/>
    <property type="evidence" value="ECO:0007669"/>
    <property type="project" value="UniProtKB-ARBA"/>
</dbReference>
<dbReference type="AlphaFoldDB" id="A0A3N1Y1B2"/>
<dbReference type="Pfam" id="PF04095">
    <property type="entry name" value="NAPRTase"/>
    <property type="match status" value="1"/>
</dbReference>
<evidence type="ECO:0000259" key="10">
    <source>
        <dbReference type="Pfam" id="PF04095"/>
    </source>
</evidence>
<dbReference type="NCBIfam" id="NF006696">
    <property type="entry name" value="PRK09243.1-3"/>
    <property type="match status" value="1"/>
</dbReference>
<sequence length="440" mass="47817">MKTPPLLTDLYQLTMLQAYLEGGLTETASFEFFVRRLPPRRGFLLAAGLEQVLDYLEGLRFGEAELQWLRDSGRFSADFVDWLAAFRFTGDVDAMPEGTVCFADEPILRVTAPLPQAQLVESRIINLLHFQTLIASKAARCVLAAPGRLLVDFGLRRAHGAEAGLLAARACYIAGFDGTATVEAGRLWGIPVYGTMAHSFIQAHATEEEAFERFARAQPDNVVLLIDTYDTEAAARKVVALAPRLAAEGIRIRAVRIDSGDLAEHARRVRAILDAGGLAETRIFASGNLDEYALAKLAAQAPIDGFGVGTRMDTSADAPYLDCAYKLQEYAGRPRRKRSEGKATWPGRKQVYRRHADGRMAGDLLTLADEAAEGEPLLAPAMRGGRRLAATDLAAARARARAQLAALPEGVRDLEAPAPYPVAVAPALRRLADALDREAH</sequence>
<gene>
    <name evidence="13" type="ORF">EDC57_1796</name>
</gene>
<dbReference type="GO" id="GO:0005829">
    <property type="term" value="C:cytosol"/>
    <property type="evidence" value="ECO:0007669"/>
    <property type="project" value="TreeGrafter"/>
</dbReference>
<comment type="pathway">
    <text evidence="1 9">Cofactor biosynthesis; NAD(+) biosynthesis; nicotinate D-ribonucleotide from nicotinate: step 1/1.</text>
</comment>
<dbReference type="InterPro" id="IPR007229">
    <property type="entry name" value="Nic_PRibTrfase-Fam"/>
</dbReference>
<dbReference type="UniPathway" id="UPA00253">
    <property type="reaction ID" value="UER00457"/>
</dbReference>
<proteinExistence type="inferred from homology"/>
<evidence type="ECO:0000256" key="2">
    <source>
        <dbReference type="ARBA" id="ARBA00010897"/>
    </source>
</evidence>
<dbReference type="InterPro" id="IPR041619">
    <property type="entry name" value="NAPRTase_C"/>
</dbReference>
<dbReference type="FunFam" id="3.20.20.70:FF:000076">
    <property type="entry name" value="Nicotinate phosphoribosyltransferase"/>
    <property type="match status" value="1"/>
</dbReference>
<evidence type="ECO:0000256" key="3">
    <source>
        <dbReference type="ARBA" id="ARBA00013236"/>
    </source>
</evidence>
<comment type="catalytic activity">
    <reaction evidence="8 9">
        <text>5-phospho-alpha-D-ribose 1-diphosphate + nicotinate + ATP + H2O = nicotinate beta-D-ribonucleotide + ADP + phosphate + diphosphate</text>
        <dbReference type="Rhea" id="RHEA:36163"/>
        <dbReference type="ChEBI" id="CHEBI:15377"/>
        <dbReference type="ChEBI" id="CHEBI:30616"/>
        <dbReference type="ChEBI" id="CHEBI:32544"/>
        <dbReference type="ChEBI" id="CHEBI:33019"/>
        <dbReference type="ChEBI" id="CHEBI:43474"/>
        <dbReference type="ChEBI" id="CHEBI:57502"/>
        <dbReference type="ChEBI" id="CHEBI:58017"/>
        <dbReference type="ChEBI" id="CHEBI:456216"/>
        <dbReference type="EC" id="6.3.4.21"/>
    </reaction>
</comment>
<dbReference type="Pfam" id="PF17767">
    <property type="entry name" value="NAPRTase_N"/>
    <property type="match status" value="1"/>
</dbReference>
<dbReference type="NCBIfam" id="TIGR01513">
    <property type="entry name" value="NAPRTase_put"/>
    <property type="match status" value="1"/>
</dbReference>
<dbReference type="Gene3D" id="3.20.140.10">
    <property type="entry name" value="nicotinate phosphoribosyltransferase"/>
    <property type="match status" value="2"/>
</dbReference>
<dbReference type="NCBIfam" id="NF009131">
    <property type="entry name" value="PRK12484.1"/>
    <property type="match status" value="1"/>
</dbReference>
<reference evidence="13 14" key="1">
    <citation type="submission" date="2018-11" db="EMBL/GenBank/DDBJ databases">
        <title>Genomic Encyclopedia of Type Strains, Phase IV (KMG-IV): sequencing the most valuable type-strain genomes for metagenomic binning, comparative biology and taxonomic classification.</title>
        <authorList>
            <person name="Goeker M."/>
        </authorList>
    </citation>
    <scope>NUCLEOTIDE SEQUENCE [LARGE SCALE GENOMIC DNA]</scope>
    <source>
        <strain evidence="13 14">DSM 100275</strain>
    </source>
</reference>
<keyword evidence="13" id="KW-0328">Glycosyltransferase</keyword>
<comment type="PTM">
    <text evidence="9">Transiently phosphorylated on a His residue during the reaction cycle. Phosphorylation strongly increases the affinity for substrates and increases the rate of nicotinate D-ribonucleotide production. Dephosphorylation regenerates the low-affinity form of the enzyme, leading to product release.</text>
</comment>
<dbReference type="Gene3D" id="3.20.20.70">
    <property type="entry name" value="Aldolase class I"/>
    <property type="match status" value="1"/>
</dbReference>
<evidence type="ECO:0000256" key="7">
    <source>
        <dbReference type="ARBA" id="ARBA00022679"/>
    </source>
</evidence>
<dbReference type="GO" id="GO:0047280">
    <property type="term" value="F:nicotinamide phosphoribosyltransferase activity"/>
    <property type="evidence" value="ECO:0007669"/>
    <property type="project" value="UniProtKB-ARBA"/>
</dbReference>
<evidence type="ECO:0000259" key="11">
    <source>
        <dbReference type="Pfam" id="PF17767"/>
    </source>
</evidence>
<comment type="similarity">
    <text evidence="2 9">Belongs to the NAPRTase family.</text>
</comment>
<dbReference type="EC" id="6.3.4.21" evidence="3 9"/>
<evidence type="ECO:0000256" key="1">
    <source>
        <dbReference type="ARBA" id="ARBA00004952"/>
    </source>
</evidence>